<dbReference type="EMBL" id="RHGY01000001">
    <property type="protein sequence ID" value="RRG18893.1"/>
    <property type="molecule type" value="Genomic_DNA"/>
</dbReference>
<sequence>MTKLERRMFIATLLTGTFSMSISQSALSTAYPAFMNTFGINSATVSWLTTGFMLVMTLMIPVSPWLLHNVPFKRLFQIIEATFAIGTLICVWAPSFSMLMIGRLMEAMAVGIIFPSYQAVMLSITPKDDRGSAMGIAGLVMDSALAVGPIISGIILTWSSWQSLFIFFFIVSVLVLLVSIRTIKSVMPIEPTRLDWQSVMLSASFPIMLYALTLFTKTDVTHVVAWGMLFLGMLMAAFFVKRELRLPKPMLQLRVFKYKNFTKSVFMTGFSYVGLIVTTILMPLYFQEYLHVSPLISGLALVPAAVLLSFLNPLSGKMLDRYGARVVSSIGMSLIAVGFTCMAIFAGHMQLIIAMLLAMMTEAGNAFVMMPSVTAGANAIPEDWVSDGTAVTTTARQLFGSAGVMLATTVLAQSQNVTHSLGSSFQVTYGLFALIGIIGLGLALTLPNIKRKQA</sequence>
<dbReference type="PROSITE" id="PS50850">
    <property type="entry name" value="MFS"/>
    <property type="match status" value="1"/>
</dbReference>
<feature type="transmembrane region" description="Helical" evidence="6">
    <location>
        <begin position="292"/>
        <end position="311"/>
    </location>
</feature>
<feature type="transmembrane region" description="Helical" evidence="6">
    <location>
        <begin position="164"/>
        <end position="183"/>
    </location>
</feature>
<dbReference type="Proteomes" id="UP000275836">
    <property type="component" value="Unassembled WGS sequence"/>
</dbReference>
<dbReference type="PANTHER" id="PTHR42718:SF9">
    <property type="entry name" value="MAJOR FACILITATOR SUPERFAMILY MULTIDRUG TRANSPORTER MFSC"/>
    <property type="match status" value="1"/>
</dbReference>
<keyword evidence="2" id="KW-0813">Transport</keyword>
<evidence type="ECO:0000313" key="9">
    <source>
        <dbReference type="Proteomes" id="UP000275836"/>
    </source>
</evidence>
<comment type="subcellular location">
    <subcellularLocation>
        <location evidence="1">Cell membrane</location>
        <topology evidence="1">Multi-pass membrane protein</topology>
    </subcellularLocation>
</comment>
<feature type="transmembrane region" description="Helical" evidence="6">
    <location>
        <begin position="261"/>
        <end position="286"/>
    </location>
</feature>
<keyword evidence="3 6" id="KW-0812">Transmembrane</keyword>
<feature type="transmembrane region" description="Helical" evidence="6">
    <location>
        <begin position="44"/>
        <end position="67"/>
    </location>
</feature>
<feature type="domain" description="Major facilitator superfamily (MFS) profile" evidence="7">
    <location>
        <begin position="9"/>
        <end position="451"/>
    </location>
</feature>
<feature type="transmembrane region" description="Helical" evidence="6">
    <location>
        <begin position="195"/>
        <end position="215"/>
    </location>
</feature>
<accession>A0A3P2RDZ1</accession>
<evidence type="ECO:0000256" key="3">
    <source>
        <dbReference type="ARBA" id="ARBA00022692"/>
    </source>
</evidence>
<evidence type="ECO:0000259" key="7">
    <source>
        <dbReference type="PROSITE" id="PS50850"/>
    </source>
</evidence>
<evidence type="ECO:0000256" key="1">
    <source>
        <dbReference type="ARBA" id="ARBA00004651"/>
    </source>
</evidence>
<feature type="transmembrane region" description="Helical" evidence="6">
    <location>
        <begin position="136"/>
        <end position="158"/>
    </location>
</feature>
<dbReference type="PANTHER" id="PTHR42718">
    <property type="entry name" value="MAJOR FACILITATOR SUPERFAMILY MULTIDRUG TRANSPORTER MFSC"/>
    <property type="match status" value="1"/>
</dbReference>
<dbReference type="GO" id="GO:0022857">
    <property type="term" value="F:transmembrane transporter activity"/>
    <property type="evidence" value="ECO:0007669"/>
    <property type="project" value="InterPro"/>
</dbReference>
<keyword evidence="4 6" id="KW-1133">Transmembrane helix</keyword>
<evidence type="ECO:0000256" key="6">
    <source>
        <dbReference type="SAM" id="Phobius"/>
    </source>
</evidence>
<dbReference type="Gene3D" id="1.20.1250.20">
    <property type="entry name" value="MFS general substrate transporter like domains"/>
    <property type="match status" value="1"/>
</dbReference>
<feature type="transmembrane region" description="Helical" evidence="6">
    <location>
        <begin position="427"/>
        <end position="446"/>
    </location>
</feature>
<dbReference type="InterPro" id="IPR020846">
    <property type="entry name" value="MFS_dom"/>
</dbReference>
<dbReference type="Gene3D" id="1.20.1720.10">
    <property type="entry name" value="Multidrug resistance protein D"/>
    <property type="match status" value="1"/>
</dbReference>
<dbReference type="InterPro" id="IPR011701">
    <property type="entry name" value="MFS"/>
</dbReference>
<keyword evidence="5 6" id="KW-0472">Membrane</keyword>
<protein>
    <submittedName>
        <fullName evidence="8">MFS transporter</fullName>
    </submittedName>
</protein>
<proteinExistence type="predicted"/>
<comment type="caution">
    <text evidence="8">The sequence shown here is derived from an EMBL/GenBank/DDBJ whole genome shotgun (WGS) entry which is preliminary data.</text>
</comment>
<dbReference type="Pfam" id="PF07690">
    <property type="entry name" value="MFS_1"/>
    <property type="match status" value="1"/>
</dbReference>
<evidence type="ECO:0000313" key="8">
    <source>
        <dbReference type="EMBL" id="RRG18893.1"/>
    </source>
</evidence>
<dbReference type="OrthoDB" id="9816041at2"/>
<dbReference type="InterPro" id="IPR036259">
    <property type="entry name" value="MFS_trans_sf"/>
</dbReference>
<feature type="transmembrane region" description="Helical" evidence="6">
    <location>
        <begin position="332"/>
        <end position="360"/>
    </location>
</feature>
<dbReference type="SUPFAM" id="SSF103473">
    <property type="entry name" value="MFS general substrate transporter"/>
    <property type="match status" value="1"/>
</dbReference>
<dbReference type="AlphaFoldDB" id="A0A3P2RDZ1"/>
<name>A0A3P2RDZ1_WEIVI</name>
<feature type="transmembrane region" description="Helical" evidence="6">
    <location>
        <begin position="107"/>
        <end position="124"/>
    </location>
</feature>
<evidence type="ECO:0000256" key="2">
    <source>
        <dbReference type="ARBA" id="ARBA00022448"/>
    </source>
</evidence>
<gene>
    <name evidence="8" type="ORF">D3P96_01850</name>
</gene>
<evidence type="ECO:0000256" key="4">
    <source>
        <dbReference type="ARBA" id="ARBA00022989"/>
    </source>
</evidence>
<dbReference type="GO" id="GO:0005886">
    <property type="term" value="C:plasma membrane"/>
    <property type="evidence" value="ECO:0007669"/>
    <property type="project" value="UniProtKB-SubCell"/>
</dbReference>
<evidence type="ECO:0000256" key="5">
    <source>
        <dbReference type="ARBA" id="ARBA00023136"/>
    </source>
</evidence>
<organism evidence="8 9">
    <name type="scientific">Weissella viridescens</name>
    <name type="common">Lactobacillus viridescens</name>
    <dbReference type="NCBI Taxonomy" id="1629"/>
    <lineage>
        <taxon>Bacteria</taxon>
        <taxon>Bacillati</taxon>
        <taxon>Bacillota</taxon>
        <taxon>Bacilli</taxon>
        <taxon>Lactobacillales</taxon>
        <taxon>Lactobacillaceae</taxon>
        <taxon>Weissella</taxon>
    </lineage>
</organism>
<reference evidence="8 9" key="1">
    <citation type="submission" date="2018-10" db="EMBL/GenBank/DDBJ databases">
        <title>Draft genome sequence of Weissella viridescens UCO-SMC3.</title>
        <authorList>
            <person name="Garcia-Cancino A."/>
            <person name="Espinoza-Monje M."/>
            <person name="Albarracin L."/>
            <person name="Garcia-Castillo V."/>
            <person name="Campos-Martin J."/>
            <person name="Nakano Y."/>
            <person name="Guitierrez-Zamorano C."/>
            <person name="Ikeda-Ohtsubo W."/>
            <person name="Morita H."/>
            <person name="Kitazawa H."/>
            <person name="Villena J."/>
        </authorList>
    </citation>
    <scope>NUCLEOTIDE SEQUENCE [LARGE SCALE GENOMIC DNA]</scope>
    <source>
        <strain evidence="8 9">UCO-SMC3</strain>
    </source>
</reference>
<feature type="transmembrane region" description="Helical" evidence="6">
    <location>
        <begin position="79"/>
        <end position="101"/>
    </location>
</feature>
<feature type="transmembrane region" description="Helical" evidence="6">
    <location>
        <begin position="221"/>
        <end position="240"/>
    </location>
</feature>